<organism evidence="1 2">
    <name type="scientific">Hyaloscypha variabilis (strain UAMH 11265 / GT02V1 / F)</name>
    <name type="common">Meliniomyces variabilis</name>
    <dbReference type="NCBI Taxonomy" id="1149755"/>
    <lineage>
        <taxon>Eukaryota</taxon>
        <taxon>Fungi</taxon>
        <taxon>Dikarya</taxon>
        <taxon>Ascomycota</taxon>
        <taxon>Pezizomycotina</taxon>
        <taxon>Leotiomycetes</taxon>
        <taxon>Helotiales</taxon>
        <taxon>Hyaloscyphaceae</taxon>
        <taxon>Hyaloscypha</taxon>
        <taxon>Hyaloscypha variabilis</taxon>
    </lineage>
</organism>
<protein>
    <recommendedName>
        <fullName evidence="3">Hypervirulence associated protein TUDOR domain-containing protein</fullName>
    </recommendedName>
</protein>
<accession>A0A2J6QZP5</accession>
<evidence type="ECO:0008006" key="3">
    <source>
        <dbReference type="Google" id="ProtNLM"/>
    </source>
</evidence>
<reference evidence="1 2" key="1">
    <citation type="submission" date="2016-04" db="EMBL/GenBank/DDBJ databases">
        <title>A degradative enzymes factory behind the ericoid mycorrhizal symbiosis.</title>
        <authorList>
            <consortium name="DOE Joint Genome Institute"/>
            <person name="Martino E."/>
            <person name="Morin E."/>
            <person name="Grelet G."/>
            <person name="Kuo A."/>
            <person name="Kohler A."/>
            <person name="Daghino S."/>
            <person name="Barry K."/>
            <person name="Choi C."/>
            <person name="Cichocki N."/>
            <person name="Clum A."/>
            <person name="Copeland A."/>
            <person name="Hainaut M."/>
            <person name="Haridas S."/>
            <person name="Labutti K."/>
            <person name="Lindquist E."/>
            <person name="Lipzen A."/>
            <person name="Khouja H.-R."/>
            <person name="Murat C."/>
            <person name="Ohm R."/>
            <person name="Olson A."/>
            <person name="Spatafora J."/>
            <person name="Veneault-Fourrey C."/>
            <person name="Henrissat B."/>
            <person name="Grigoriev I."/>
            <person name="Martin F."/>
            <person name="Perotto S."/>
        </authorList>
    </citation>
    <scope>NUCLEOTIDE SEQUENCE [LARGE SCALE GENOMIC DNA]</scope>
    <source>
        <strain evidence="1 2">F</strain>
    </source>
</reference>
<evidence type="ECO:0000313" key="2">
    <source>
        <dbReference type="Proteomes" id="UP000235786"/>
    </source>
</evidence>
<dbReference type="EMBL" id="KZ613961">
    <property type="protein sequence ID" value="PMD31748.1"/>
    <property type="molecule type" value="Genomic_DNA"/>
</dbReference>
<dbReference type="AlphaFoldDB" id="A0A2J6QZP5"/>
<name>A0A2J6QZP5_HYAVF</name>
<keyword evidence="2" id="KW-1185">Reference proteome</keyword>
<evidence type="ECO:0000313" key="1">
    <source>
        <dbReference type="EMBL" id="PMD31748.1"/>
    </source>
</evidence>
<gene>
    <name evidence="1" type="ORF">L207DRAFT_519098</name>
</gene>
<sequence>MSSSDRRTTPDFTVDESGKGRILAPKEKSAFSVGDSVYVTSADGQKKGPYLIETVVGGGKYTLCHPDTFKSYENGAQVDKSELSKQ</sequence>
<dbReference type="OrthoDB" id="4725400at2759"/>
<proteinExistence type="predicted"/>
<dbReference type="Proteomes" id="UP000235786">
    <property type="component" value="Unassembled WGS sequence"/>
</dbReference>